<dbReference type="EMBL" id="LAZR01047629">
    <property type="protein sequence ID" value="KKK93778.1"/>
    <property type="molecule type" value="Genomic_DNA"/>
</dbReference>
<dbReference type="AlphaFoldDB" id="A0A0F8ZIY4"/>
<evidence type="ECO:0000313" key="1">
    <source>
        <dbReference type="EMBL" id="KKK93778.1"/>
    </source>
</evidence>
<name>A0A0F8ZIY4_9ZZZZ</name>
<feature type="non-terminal residue" evidence="1">
    <location>
        <position position="1"/>
    </location>
</feature>
<accession>A0A0F8ZIY4</accession>
<proteinExistence type="predicted"/>
<protein>
    <submittedName>
        <fullName evidence="1">Uncharacterized protein</fullName>
    </submittedName>
</protein>
<gene>
    <name evidence="1" type="ORF">LCGC14_2689520</name>
</gene>
<organism evidence="1">
    <name type="scientific">marine sediment metagenome</name>
    <dbReference type="NCBI Taxonomy" id="412755"/>
    <lineage>
        <taxon>unclassified sequences</taxon>
        <taxon>metagenomes</taxon>
        <taxon>ecological metagenomes</taxon>
    </lineage>
</organism>
<sequence length="82" mass="9731">LYTLVLLNFSSQYRVPPDIAIFEKHKYQVYNKLTFDPAPPGTPQLTDGMKDYQKEIIEKLKELAWLKRVQNASLKYEERTRI</sequence>
<reference evidence="1" key="1">
    <citation type="journal article" date="2015" name="Nature">
        <title>Complex archaea that bridge the gap between prokaryotes and eukaryotes.</title>
        <authorList>
            <person name="Spang A."/>
            <person name="Saw J.H."/>
            <person name="Jorgensen S.L."/>
            <person name="Zaremba-Niedzwiedzka K."/>
            <person name="Martijn J."/>
            <person name="Lind A.E."/>
            <person name="van Eijk R."/>
            <person name="Schleper C."/>
            <person name="Guy L."/>
            <person name="Ettema T.J."/>
        </authorList>
    </citation>
    <scope>NUCLEOTIDE SEQUENCE</scope>
</reference>
<comment type="caution">
    <text evidence="1">The sequence shown here is derived from an EMBL/GenBank/DDBJ whole genome shotgun (WGS) entry which is preliminary data.</text>
</comment>